<organism evidence="2">
    <name type="scientific">Oryza meridionalis</name>
    <dbReference type="NCBI Taxonomy" id="40149"/>
    <lineage>
        <taxon>Eukaryota</taxon>
        <taxon>Viridiplantae</taxon>
        <taxon>Streptophyta</taxon>
        <taxon>Embryophyta</taxon>
        <taxon>Tracheophyta</taxon>
        <taxon>Spermatophyta</taxon>
        <taxon>Magnoliopsida</taxon>
        <taxon>Liliopsida</taxon>
        <taxon>Poales</taxon>
        <taxon>Poaceae</taxon>
        <taxon>BOP clade</taxon>
        <taxon>Oryzoideae</taxon>
        <taxon>Oryzeae</taxon>
        <taxon>Oryzinae</taxon>
        <taxon>Oryza</taxon>
    </lineage>
</organism>
<evidence type="ECO:0000256" key="1">
    <source>
        <dbReference type="SAM" id="MobiDB-lite"/>
    </source>
</evidence>
<dbReference type="Gramene" id="OMERI01G10040.1">
    <property type="protein sequence ID" value="OMERI01G10040.1"/>
    <property type="gene ID" value="OMERI01G10040"/>
</dbReference>
<reference evidence="2" key="1">
    <citation type="submission" date="2015-04" db="UniProtKB">
        <authorList>
            <consortium name="EnsemblPlants"/>
        </authorList>
    </citation>
    <scope>IDENTIFICATION</scope>
</reference>
<dbReference type="PANTHER" id="PTHR33264:SF8">
    <property type="entry name" value="EXPRESSED PROTEIN"/>
    <property type="match status" value="1"/>
</dbReference>
<evidence type="ECO:0000313" key="3">
    <source>
        <dbReference type="Proteomes" id="UP000008021"/>
    </source>
</evidence>
<dbReference type="EnsemblPlants" id="OMERI01G10040.1">
    <property type="protein sequence ID" value="OMERI01G10040.1"/>
    <property type="gene ID" value="OMERI01G10040"/>
</dbReference>
<dbReference type="PANTHER" id="PTHR33264">
    <property type="entry name" value="EXPRESSED PROTEIN"/>
    <property type="match status" value="1"/>
</dbReference>
<proteinExistence type="predicted"/>
<sequence length="393" mass="42396">MRTRASSSALAARVASPAAAVAGRRDSSGCDGAGEVGARARRGRRRIGQQRWHMRRKAPSAVCCCFPFTVVELVVLAVVCVPATLCRRVVPGGRHRRVCSAKQKEMGELLALDVASPRSLAAAAAKASKVEVEFPATPMAEHLGEEEAARRKSGLQAALHWVARLLSGAREDARPAADLRVLLSVLACLLSPASPAMYILDRVLCLANSPQFFPSHSNEGEEIKITGNTQLRGTKSKKEKVKTFIPKATRRLASVLSVEESDAAQDGVADAAEVAALEHPPGGLQHRAVRRGAPRDDLMRRDDHGGIPVLAADGGLRRPPPPPSPRRRRRRQSYPHVQLAMLQEPAVGDNLTVLLRCACPSLPQVAVVVATALDMACQEERSERGRERRKGER</sequence>
<dbReference type="AlphaFoldDB" id="A0A0E0C078"/>
<reference evidence="2" key="2">
    <citation type="submission" date="2018-05" db="EMBL/GenBank/DDBJ databases">
        <title>OmerRS3 (Oryza meridionalis Reference Sequence Version 3).</title>
        <authorList>
            <person name="Zhang J."/>
            <person name="Kudrna D."/>
            <person name="Lee S."/>
            <person name="Talag J."/>
            <person name="Welchert J."/>
            <person name="Wing R.A."/>
        </authorList>
    </citation>
    <scope>NUCLEOTIDE SEQUENCE [LARGE SCALE GENOMIC DNA]</scope>
    <source>
        <strain evidence="2">cv. OR44</strain>
    </source>
</reference>
<keyword evidence="3" id="KW-1185">Reference proteome</keyword>
<name>A0A0E0C078_9ORYZ</name>
<protein>
    <submittedName>
        <fullName evidence="2">Uncharacterized protein</fullName>
    </submittedName>
</protein>
<accession>A0A0E0C078</accession>
<evidence type="ECO:0000313" key="2">
    <source>
        <dbReference type="EnsemblPlants" id="OMERI01G10040.1"/>
    </source>
</evidence>
<dbReference type="HOGENOM" id="CLU_702807_0_0_1"/>
<feature type="region of interest" description="Disordered" evidence="1">
    <location>
        <begin position="294"/>
        <end position="333"/>
    </location>
</feature>
<feature type="compositionally biased region" description="Basic and acidic residues" evidence="1">
    <location>
        <begin position="294"/>
        <end position="305"/>
    </location>
</feature>
<dbReference type="Proteomes" id="UP000008021">
    <property type="component" value="Chromosome 1"/>
</dbReference>